<accession>A0A6S6SGV7</accession>
<keyword evidence="4" id="KW-0479">Metal-binding</keyword>
<keyword evidence="5" id="KW-0378">Hydrolase</keyword>
<reference evidence="9" key="1">
    <citation type="submission" date="2020-01" db="EMBL/GenBank/DDBJ databases">
        <authorList>
            <person name="Meier V. D."/>
            <person name="Meier V D."/>
        </authorList>
    </citation>
    <scope>NUCLEOTIDE SEQUENCE</scope>
    <source>
        <strain evidence="9">HLG_WM_MAG_03</strain>
    </source>
</reference>
<proteinExistence type="inferred from homology"/>
<dbReference type="InterPro" id="IPR050556">
    <property type="entry name" value="Type_II_TA_system_RNase"/>
</dbReference>
<evidence type="ECO:0000256" key="1">
    <source>
        <dbReference type="ARBA" id="ARBA00001946"/>
    </source>
</evidence>
<evidence type="ECO:0000256" key="3">
    <source>
        <dbReference type="ARBA" id="ARBA00022722"/>
    </source>
</evidence>
<dbReference type="PANTHER" id="PTHR33653:SF1">
    <property type="entry name" value="RIBONUCLEASE VAPC2"/>
    <property type="match status" value="1"/>
</dbReference>
<evidence type="ECO:0000256" key="5">
    <source>
        <dbReference type="ARBA" id="ARBA00022801"/>
    </source>
</evidence>
<evidence type="ECO:0000256" key="6">
    <source>
        <dbReference type="ARBA" id="ARBA00022842"/>
    </source>
</evidence>
<comment type="similarity">
    <text evidence="7">Belongs to the PINc/VapC protein family.</text>
</comment>
<feature type="domain" description="PIN" evidence="8">
    <location>
        <begin position="1"/>
        <end position="120"/>
    </location>
</feature>
<dbReference type="GO" id="GO:0004518">
    <property type="term" value="F:nuclease activity"/>
    <property type="evidence" value="ECO:0007669"/>
    <property type="project" value="UniProtKB-KW"/>
</dbReference>
<dbReference type="Pfam" id="PF01850">
    <property type="entry name" value="PIN"/>
    <property type="match status" value="1"/>
</dbReference>
<dbReference type="InterPro" id="IPR002716">
    <property type="entry name" value="PIN_dom"/>
</dbReference>
<comment type="cofactor">
    <cofactor evidence="1">
        <name>Mg(2+)</name>
        <dbReference type="ChEBI" id="CHEBI:18420"/>
    </cofactor>
</comment>
<dbReference type="InterPro" id="IPR029060">
    <property type="entry name" value="PIN-like_dom_sf"/>
</dbReference>
<evidence type="ECO:0000313" key="9">
    <source>
        <dbReference type="EMBL" id="CAA6806666.1"/>
    </source>
</evidence>
<dbReference type="GO" id="GO:0046872">
    <property type="term" value="F:metal ion binding"/>
    <property type="evidence" value="ECO:0007669"/>
    <property type="project" value="UniProtKB-KW"/>
</dbReference>
<keyword evidence="2" id="KW-1277">Toxin-antitoxin system</keyword>
<evidence type="ECO:0000256" key="4">
    <source>
        <dbReference type="ARBA" id="ARBA00022723"/>
    </source>
</evidence>
<evidence type="ECO:0000259" key="8">
    <source>
        <dbReference type="Pfam" id="PF01850"/>
    </source>
</evidence>
<evidence type="ECO:0000256" key="7">
    <source>
        <dbReference type="ARBA" id="ARBA00038093"/>
    </source>
</evidence>
<keyword evidence="3" id="KW-0540">Nuclease</keyword>
<gene>
    <name evidence="9" type="ORF">HELGO_WM37737</name>
</gene>
<organism evidence="9">
    <name type="scientific">uncultured Sulfurovum sp</name>
    <dbReference type="NCBI Taxonomy" id="269237"/>
    <lineage>
        <taxon>Bacteria</taxon>
        <taxon>Pseudomonadati</taxon>
        <taxon>Campylobacterota</taxon>
        <taxon>Epsilonproteobacteria</taxon>
        <taxon>Campylobacterales</taxon>
        <taxon>Sulfurovaceae</taxon>
        <taxon>Sulfurovum</taxon>
        <taxon>environmental samples</taxon>
    </lineage>
</organism>
<dbReference type="PANTHER" id="PTHR33653">
    <property type="entry name" value="RIBONUCLEASE VAPC2"/>
    <property type="match status" value="1"/>
</dbReference>
<keyword evidence="6" id="KW-0460">Magnesium</keyword>
<name>A0A6S6SGV7_9BACT</name>
<dbReference type="GO" id="GO:0016787">
    <property type="term" value="F:hydrolase activity"/>
    <property type="evidence" value="ECO:0007669"/>
    <property type="project" value="UniProtKB-KW"/>
</dbReference>
<dbReference type="Gene3D" id="3.40.50.1010">
    <property type="entry name" value="5'-nuclease"/>
    <property type="match status" value="1"/>
</dbReference>
<protein>
    <recommendedName>
        <fullName evidence="8">PIN domain-containing protein</fullName>
    </recommendedName>
</protein>
<dbReference type="SUPFAM" id="SSF88723">
    <property type="entry name" value="PIN domain-like"/>
    <property type="match status" value="1"/>
</dbReference>
<sequence>MVLDTDTISYFLRGNESVKAKIIEHQKELASTTVNYSELIYGLTKKDSKKYLPKVELIFENIKLYSFDKKSARTFGILKAQMQKEGIVVADMDLMIASIALTYDEVLISNNIKHFSKVAGLCVETWVE</sequence>
<dbReference type="EMBL" id="CACVAR010000153">
    <property type="protein sequence ID" value="CAA6806666.1"/>
    <property type="molecule type" value="Genomic_DNA"/>
</dbReference>
<evidence type="ECO:0000256" key="2">
    <source>
        <dbReference type="ARBA" id="ARBA00022649"/>
    </source>
</evidence>
<dbReference type="AlphaFoldDB" id="A0A6S6SGV7"/>